<keyword evidence="3" id="KW-1185">Reference proteome</keyword>
<reference evidence="2" key="1">
    <citation type="submission" date="2021-07" db="EMBL/GenBank/DDBJ databases">
        <authorList>
            <person name="Durling M."/>
        </authorList>
    </citation>
    <scope>NUCLEOTIDE SEQUENCE</scope>
</reference>
<comment type="caution">
    <text evidence="2">The sequence shown here is derived from an EMBL/GenBank/DDBJ whole genome shotgun (WGS) entry which is preliminary data.</text>
</comment>
<evidence type="ECO:0008006" key="4">
    <source>
        <dbReference type="Google" id="ProtNLM"/>
    </source>
</evidence>
<sequence>MQVSTILIAITPFITAVYGQDSGFCKPGAVAIPGDASKKCGNRQAFCCANSIDKGNAEFSVAKTCEGLVRDKAGKIILCGSGNPTGTFVCC</sequence>
<protein>
    <recommendedName>
        <fullName evidence="4">Hydrophobin</fullName>
    </recommendedName>
</protein>
<organism evidence="2 3">
    <name type="scientific">Hymenoscyphus fraxineus</name>
    <dbReference type="NCBI Taxonomy" id="746836"/>
    <lineage>
        <taxon>Eukaryota</taxon>
        <taxon>Fungi</taxon>
        <taxon>Dikarya</taxon>
        <taxon>Ascomycota</taxon>
        <taxon>Pezizomycotina</taxon>
        <taxon>Leotiomycetes</taxon>
        <taxon>Helotiales</taxon>
        <taxon>Helotiaceae</taxon>
        <taxon>Hymenoscyphus</taxon>
    </lineage>
</organism>
<evidence type="ECO:0000256" key="1">
    <source>
        <dbReference type="SAM" id="SignalP"/>
    </source>
</evidence>
<proteinExistence type="predicted"/>
<keyword evidence="1" id="KW-0732">Signal</keyword>
<accession>A0A9N9L7W5</accession>
<evidence type="ECO:0000313" key="2">
    <source>
        <dbReference type="EMBL" id="CAG8960714.1"/>
    </source>
</evidence>
<feature type="signal peptide" evidence="1">
    <location>
        <begin position="1"/>
        <end position="19"/>
    </location>
</feature>
<feature type="chain" id="PRO_5040393265" description="Hydrophobin" evidence="1">
    <location>
        <begin position="20"/>
        <end position="91"/>
    </location>
</feature>
<evidence type="ECO:0000313" key="3">
    <source>
        <dbReference type="Proteomes" id="UP000696280"/>
    </source>
</evidence>
<gene>
    <name evidence="2" type="ORF">HYFRA_00013483</name>
</gene>
<dbReference type="AlphaFoldDB" id="A0A9N9L7W5"/>
<name>A0A9N9L7W5_9HELO</name>
<dbReference type="Proteomes" id="UP000696280">
    <property type="component" value="Unassembled WGS sequence"/>
</dbReference>
<dbReference type="EMBL" id="CAJVRL010000102">
    <property type="protein sequence ID" value="CAG8960714.1"/>
    <property type="molecule type" value="Genomic_DNA"/>
</dbReference>